<dbReference type="OrthoDB" id="4317910at2"/>
<name>A0A4D7JXC8_9BACT</name>
<protein>
    <recommendedName>
        <fullName evidence="1">eCIS core domain-containing protein</fullName>
    </recommendedName>
</protein>
<dbReference type="AlphaFoldDB" id="A0A4D7JXC8"/>
<dbReference type="InterPro" id="IPR025295">
    <property type="entry name" value="eCIS_core_dom"/>
</dbReference>
<dbReference type="EMBL" id="CP028923">
    <property type="protein sequence ID" value="QCK17112.1"/>
    <property type="molecule type" value="Genomic_DNA"/>
</dbReference>
<dbReference type="Pfam" id="PF13699">
    <property type="entry name" value="eCIS_core"/>
    <property type="match status" value="1"/>
</dbReference>
<feature type="domain" description="eCIS core" evidence="1">
    <location>
        <begin position="1"/>
        <end position="66"/>
    </location>
</feature>
<sequence>MENSFGTSFSDVNVHKDSPEATKMGAKAFAQGNEVHFAPGQYNPDTKSGQELIGHELTHVVQQKQGRVKATTQAKGAAVNDDPALEKEADEMGKKAAEGKKVKEIKSKQENGALIEEEEKAKQEDQLSDEQLAIISGNFFDQYRSNINACRISLISTFSQLTNAEKSKDASIPGFVGEIIKSALTAAGKSNPMWAIGYEILAYAATEIYNKVNNINNISAGDFLSLIDNGFISIHDNNKLKEDYYRKFLAANKNYFKGLSGDKLVMEAERRADNIFPSQKIIKQGIVLKWIRNSKDGYDWSFSRWKSAYIEISTRYNYVKKSHELMHAQIDDTTGPEGTLQALKDAFSPDYPIMDLPLKKDISMADQLWTDRFFLDEKNNKVGGDDTEIEWKTVLKKFKLADLTPDT</sequence>
<dbReference type="Proteomes" id="UP000298616">
    <property type="component" value="Chromosome"/>
</dbReference>
<keyword evidence="3" id="KW-1185">Reference proteome</keyword>
<reference evidence="2 3" key="1">
    <citation type="submission" date="2018-04" db="EMBL/GenBank/DDBJ databases">
        <title>Complete genome uncultured novel isolate.</title>
        <authorList>
            <person name="Merlino G."/>
        </authorList>
    </citation>
    <scope>NUCLEOTIDE SEQUENCE [LARGE SCALE GENOMIC DNA]</scope>
    <source>
        <strain evidence="3">R1DC9</strain>
    </source>
</reference>
<organism evidence="2 3">
    <name type="scientific">Mangrovivirga cuniculi</name>
    <dbReference type="NCBI Taxonomy" id="2715131"/>
    <lineage>
        <taxon>Bacteria</taxon>
        <taxon>Pseudomonadati</taxon>
        <taxon>Bacteroidota</taxon>
        <taxon>Cytophagia</taxon>
        <taxon>Cytophagales</taxon>
        <taxon>Mangrovivirgaceae</taxon>
        <taxon>Mangrovivirga</taxon>
    </lineage>
</organism>
<evidence type="ECO:0000313" key="2">
    <source>
        <dbReference type="EMBL" id="QCK17112.1"/>
    </source>
</evidence>
<evidence type="ECO:0000313" key="3">
    <source>
        <dbReference type="Proteomes" id="UP000298616"/>
    </source>
</evidence>
<dbReference type="KEGG" id="fpf:DCC35_16545"/>
<proteinExistence type="predicted"/>
<evidence type="ECO:0000259" key="1">
    <source>
        <dbReference type="Pfam" id="PF13699"/>
    </source>
</evidence>
<gene>
    <name evidence="2" type="ORF">DCC35_16545</name>
</gene>
<accession>A0A4D7JXC8</accession>